<protein>
    <submittedName>
        <fullName evidence="3">Sensor domain-containing protein</fullName>
    </submittedName>
</protein>
<dbReference type="EMBL" id="JAGSOG010000081">
    <property type="protein sequence ID" value="MBR7835072.1"/>
    <property type="molecule type" value="Genomic_DNA"/>
</dbReference>
<sequence length="290" mass="28543">MRTKSISTLAGLTATTAALAVVLSACGGGSRVSPISGATSSAVVVQAGQGARLSAVVSGTDLWNWVPSNLYPSDIYQVPDTQYSTANQTAAVTKYSLSTESCGDLLSSAGGPGYGEVAYIYDEGANQAQTQVYAYGAYVFASADQASAYVKELAAKFASCASFSMSANGATLNVTMSLGDHAEAAGVSAADTAADLREKVAVNGKTVMGDLLLAADGNVVVLEERSGGNGVLPTAVDLSKVADAMFAAFAQGEASGSSGSSGAGGASSAPDTGVSPDATGLVSAVGGGAR</sequence>
<gene>
    <name evidence="3" type="ORF">KDL01_17485</name>
</gene>
<feature type="signal peptide" evidence="2">
    <location>
        <begin position="1"/>
        <end position="20"/>
    </location>
</feature>
<feature type="region of interest" description="Disordered" evidence="1">
    <location>
        <begin position="254"/>
        <end position="290"/>
    </location>
</feature>
<dbReference type="PROSITE" id="PS51257">
    <property type="entry name" value="PROKAR_LIPOPROTEIN"/>
    <property type="match status" value="1"/>
</dbReference>
<proteinExistence type="predicted"/>
<evidence type="ECO:0000313" key="4">
    <source>
        <dbReference type="Proteomes" id="UP000675781"/>
    </source>
</evidence>
<dbReference type="Proteomes" id="UP000675781">
    <property type="component" value="Unassembled WGS sequence"/>
</dbReference>
<accession>A0A941ERC0</accession>
<name>A0A941ERC0_9ACTN</name>
<dbReference type="AlphaFoldDB" id="A0A941ERC0"/>
<feature type="chain" id="PRO_5039544292" evidence="2">
    <location>
        <begin position="21"/>
        <end position="290"/>
    </location>
</feature>
<keyword evidence="2" id="KW-0732">Signal</keyword>
<dbReference type="RefSeq" id="WP_212529587.1">
    <property type="nucleotide sequence ID" value="NZ_JAGSOG010000081.1"/>
</dbReference>
<evidence type="ECO:0000256" key="1">
    <source>
        <dbReference type="SAM" id="MobiDB-lite"/>
    </source>
</evidence>
<organism evidence="3 4">
    <name type="scientific">Actinospica durhamensis</name>
    <dbReference type="NCBI Taxonomy" id="1508375"/>
    <lineage>
        <taxon>Bacteria</taxon>
        <taxon>Bacillati</taxon>
        <taxon>Actinomycetota</taxon>
        <taxon>Actinomycetes</taxon>
        <taxon>Catenulisporales</taxon>
        <taxon>Actinospicaceae</taxon>
        <taxon>Actinospica</taxon>
    </lineage>
</organism>
<comment type="caution">
    <text evidence="3">The sequence shown here is derived from an EMBL/GenBank/DDBJ whole genome shotgun (WGS) entry which is preliminary data.</text>
</comment>
<evidence type="ECO:0000313" key="3">
    <source>
        <dbReference type="EMBL" id="MBR7835072.1"/>
    </source>
</evidence>
<reference evidence="3" key="1">
    <citation type="submission" date="2021-04" db="EMBL/GenBank/DDBJ databases">
        <title>Genome based classification of Actinospica acidithermotolerans sp. nov., an actinobacterium isolated from an Indonesian hot spring.</title>
        <authorList>
            <person name="Kusuma A.B."/>
            <person name="Putra K.E."/>
            <person name="Nafisah S."/>
            <person name="Loh J."/>
            <person name="Nouioui I."/>
            <person name="Goodfellow M."/>
        </authorList>
    </citation>
    <scope>NUCLEOTIDE SEQUENCE</scope>
    <source>
        <strain evidence="3">CSCA 57</strain>
    </source>
</reference>
<evidence type="ECO:0000256" key="2">
    <source>
        <dbReference type="SAM" id="SignalP"/>
    </source>
</evidence>
<keyword evidence="4" id="KW-1185">Reference proteome</keyword>